<protein>
    <submittedName>
        <fullName evidence="1">Uncharacterized protein</fullName>
    </submittedName>
</protein>
<sequence length="68" mass="7851">MLIVDREVNKMPSVRIYENGGPGIWNEKQMACQIYRYKCAFSPLSRITHHSLSSSHNKNYTPLIILIS</sequence>
<proteinExistence type="predicted"/>
<dbReference type="AlphaFoldDB" id="A0A0K2TC64"/>
<reference evidence="1" key="1">
    <citation type="submission" date="2014-05" db="EMBL/GenBank/DDBJ databases">
        <authorList>
            <person name="Chronopoulou M."/>
        </authorList>
    </citation>
    <scope>NUCLEOTIDE SEQUENCE</scope>
    <source>
        <tissue evidence="1">Whole organism</tissue>
    </source>
</reference>
<name>A0A0K2TC64_LEPSM</name>
<evidence type="ECO:0000313" key="1">
    <source>
        <dbReference type="EMBL" id="CDW23654.1"/>
    </source>
</evidence>
<organism evidence="1">
    <name type="scientific">Lepeophtheirus salmonis</name>
    <name type="common">Salmon louse</name>
    <name type="synonym">Caligus salmonis</name>
    <dbReference type="NCBI Taxonomy" id="72036"/>
    <lineage>
        <taxon>Eukaryota</taxon>
        <taxon>Metazoa</taxon>
        <taxon>Ecdysozoa</taxon>
        <taxon>Arthropoda</taxon>
        <taxon>Crustacea</taxon>
        <taxon>Multicrustacea</taxon>
        <taxon>Hexanauplia</taxon>
        <taxon>Copepoda</taxon>
        <taxon>Siphonostomatoida</taxon>
        <taxon>Caligidae</taxon>
        <taxon>Lepeophtheirus</taxon>
    </lineage>
</organism>
<accession>A0A0K2TC64</accession>
<dbReference type="EMBL" id="HACA01006293">
    <property type="protein sequence ID" value="CDW23654.1"/>
    <property type="molecule type" value="Transcribed_RNA"/>
</dbReference>